<dbReference type="GO" id="GO:0005576">
    <property type="term" value="C:extracellular region"/>
    <property type="evidence" value="ECO:0007669"/>
    <property type="project" value="InterPro"/>
</dbReference>
<keyword evidence="4" id="KW-1185">Reference proteome</keyword>
<dbReference type="InterPro" id="IPR001299">
    <property type="entry name" value="Ependymin"/>
</dbReference>
<proteinExistence type="inferred from homology"/>
<dbReference type="PANTHER" id="PTHR10697">
    <property type="entry name" value="MAMMALIAN EPENDYMIN-RELATED PROTEIN 1"/>
    <property type="match status" value="1"/>
</dbReference>
<reference evidence="5" key="1">
    <citation type="submission" date="2025-08" db="UniProtKB">
        <authorList>
            <consortium name="RefSeq"/>
        </authorList>
    </citation>
    <scope>IDENTIFICATION</scope>
    <source>
        <tissue evidence="5">Gonad</tissue>
    </source>
</reference>
<dbReference type="OrthoDB" id="6084362at2759"/>
<dbReference type="KEGG" id="bbel:109470956"/>
<organism evidence="4 5">
    <name type="scientific">Branchiostoma belcheri</name>
    <name type="common">Amphioxus</name>
    <dbReference type="NCBI Taxonomy" id="7741"/>
    <lineage>
        <taxon>Eukaryota</taxon>
        <taxon>Metazoa</taxon>
        <taxon>Chordata</taxon>
        <taxon>Cephalochordata</taxon>
        <taxon>Leptocardii</taxon>
        <taxon>Amphioxiformes</taxon>
        <taxon>Branchiostomatidae</taxon>
        <taxon>Branchiostoma</taxon>
    </lineage>
</organism>
<gene>
    <name evidence="5" type="primary">LOC109470956</name>
</gene>
<dbReference type="PANTHER" id="PTHR10697:SF13">
    <property type="entry name" value="RICIN B LECTIN DOMAIN-CONTAINING PROTEIN"/>
    <property type="match status" value="1"/>
</dbReference>
<sequence>MYAVVLAVIALALVGSVSAQPQPCCTPNQWEATMVEAQGYVQNMQPKTLVGTIEVSYDFDNKKMAFNQRLNNSGTPILVKVIINYNEGKMYSISDGVCTELSAPTPDMPQQCISAGAMFERTMRLGGPGGLEVNSFGLWNVQGVAYGTAQMTSRDCLPVTEVLIAEQTGQVLGSVQAIIFDGVTTGIKDPSVFDPPSPPCNSIPDAHHQESRSGGTPFFQRTLGRFGIPVF</sequence>
<dbReference type="AlphaFoldDB" id="A0A6P4Y9A3"/>
<evidence type="ECO:0000256" key="1">
    <source>
        <dbReference type="ARBA" id="ARBA00010771"/>
    </source>
</evidence>
<dbReference type="RefSeq" id="XP_019625610.1">
    <property type="nucleotide sequence ID" value="XM_019770051.1"/>
</dbReference>
<evidence type="ECO:0000256" key="3">
    <source>
        <dbReference type="SAM" id="SignalP"/>
    </source>
</evidence>
<dbReference type="GeneID" id="109470956"/>
<evidence type="ECO:0000313" key="4">
    <source>
        <dbReference type="Proteomes" id="UP000515135"/>
    </source>
</evidence>
<dbReference type="GO" id="GO:0007160">
    <property type="term" value="P:cell-matrix adhesion"/>
    <property type="evidence" value="ECO:0007669"/>
    <property type="project" value="InterPro"/>
</dbReference>
<dbReference type="Proteomes" id="UP000515135">
    <property type="component" value="Unplaced"/>
</dbReference>
<dbReference type="GO" id="GO:0005509">
    <property type="term" value="F:calcium ion binding"/>
    <property type="evidence" value="ECO:0007669"/>
    <property type="project" value="InterPro"/>
</dbReference>
<dbReference type="GO" id="GO:0005764">
    <property type="term" value="C:lysosome"/>
    <property type="evidence" value="ECO:0007669"/>
    <property type="project" value="TreeGrafter"/>
</dbReference>
<comment type="similarity">
    <text evidence="1">Belongs to the ependymin family.</text>
</comment>
<accession>A0A6P4Y9A3</accession>
<feature type="chain" id="PRO_5028011181" evidence="3">
    <location>
        <begin position="20"/>
        <end position="231"/>
    </location>
</feature>
<dbReference type="Pfam" id="PF00811">
    <property type="entry name" value="Ependymin"/>
    <property type="match status" value="1"/>
</dbReference>
<protein>
    <submittedName>
        <fullName evidence="5">Mammalian ependymin-related protein 1-like</fullName>
    </submittedName>
</protein>
<keyword evidence="3" id="KW-0732">Signal</keyword>
<evidence type="ECO:0000256" key="2">
    <source>
        <dbReference type="SAM" id="MobiDB-lite"/>
    </source>
</evidence>
<evidence type="ECO:0000313" key="5">
    <source>
        <dbReference type="RefSeq" id="XP_019625610.1"/>
    </source>
</evidence>
<name>A0A6P4Y9A3_BRABE</name>
<feature type="region of interest" description="Disordered" evidence="2">
    <location>
        <begin position="196"/>
        <end position="215"/>
    </location>
</feature>
<feature type="signal peptide" evidence="3">
    <location>
        <begin position="1"/>
        <end position="19"/>
    </location>
</feature>